<keyword evidence="2" id="KW-1185">Reference proteome</keyword>
<dbReference type="AlphaFoldDB" id="B8CXJ6"/>
<proteinExistence type="predicted"/>
<dbReference type="EMBL" id="CP001098">
    <property type="protein sequence ID" value="ACL70015.1"/>
    <property type="molecule type" value="Genomic_DNA"/>
</dbReference>
<organism evidence="1 2">
    <name type="scientific">Halothermothrix orenii (strain H 168 / OCM 544 / DSM 9562)</name>
    <dbReference type="NCBI Taxonomy" id="373903"/>
    <lineage>
        <taxon>Bacteria</taxon>
        <taxon>Bacillati</taxon>
        <taxon>Bacillota</taxon>
        <taxon>Clostridia</taxon>
        <taxon>Halanaerobiales</taxon>
        <taxon>Halothermotrichaceae</taxon>
        <taxon>Halothermothrix</taxon>
    </lineage>
</organism>
<accession>B8CXJ6</accession>
<dbReference type="KEGG" id="hor:Hore_12650"/>
<gene>
    <name evidence="1" type="ordered locus">Hore_12650</name>
</gene>
<evidence type="ECO:0000313" key="2">
    <source>
        <dbReference type="Proteomes" id="UP000000719"/>
    </source>
</evidence>
<dbReference type="STRING" id="373903.Hore_12650"/>
<protein>
    <submittedName>
        <fullName evidence="1">Uncharacterized protein</fullName>
    </submittedName>
</protein>
<dbReference type="HOGENOM" id="CLU_1127839_0_0_9"/>
<evidence type="ECO:0000313" key="1">
    <source>
        <dbReference type="EMBL" id="ACL70015.1"/>
    </source>
</evidence>
<reference evidence="1 2" key="1">
    <citation type="journal article" date="2009" name="PLoS ONE">
        <title>Genome analysis of the anaerobic thermohalophilic bacterium Halothermothrix orenii.</title>
        <authorList>
            <person name="Mavromatis K."/>
            <person name="Ivanova N."/>
            <person name="Anderson I."/>
            <person name="Lykidis A."/>
            <person name="Hooper S.D."/>
            <person name="Sun H."/>
            <person name="Kunin V."/>
            <person name="Lapidus A."/>
            <person name="Hugenholtz P."/>
            <person name="Patel B."/>
            <person name="Kyrpides N.C."/>
        </authorList>
    </citation>
    <scope>NUCLEOTIDE SEQUENCE [LARGE SCALE GENOMIC DNA]</scope>
    <source>
        <strain evidence="2">H 168 / OCM 544 / DSM 9562</strain>
    </source>
</reference>
<dbReference type="Proteomes" id="UP000000719">
    <property type="component" value="Chromosome"/>
</dbReference>
<dbReference type="RefSeq" id="WP_012636199.1">
    <property type="nucleotide sequence ID" value="NC_011899.1"/>
</dbReference>
<name>B8CXJ6_HALOH</name>
<sequence length="246" mass="28317">MIDSRVFVVALSFLIILLAGLPVQASGKIEYKQDSNQINNNTEVSVNQENVLYILKFVEFNNQSEQNIDISVNINKKISDKGWVIISDPELMELMGVNHIINVNNSEVHRFYYQDIYLVTLEDRPVVFKIEDINHGMINTKENTVKIKLVPEQLITSQKKIITEIYFSIQYRDMVSRIKTIKSLTPTTRRPVFLMVKREDNDSLKFVVLYATAKMIEVGRITDKSTVLLGNVSTLNNIFTEEKNLL</sequence>